<comment type="caution">
    <text evidence="4">The sequence shown here is derived from an EMBL/GenBank/DDBJ whole genome shotgun (WGS) entry which is preliminary data.</text>
</comment>
<dbReference type="EMBL" id="JAPMOU010000011">
    <property type="protein sequence ID" value="MDE1462549.1"/>
    <property type="molecule type" value="Genomic_DNA"/>
</dbReference>
<evidence type="ECO:0000259" key="3">
    <source>
        <dbReference type="SMART" id="SM00062"/>
    </source>
</evidence>
<comment type="similarity">
    <text evidence="1">Belongs to the bacterial solute-binding protein 3 family.</text>
</comment>
<dbReference type="Proteomes" id="UP001528823">
    <property type="component" value="Unassembled WGS sequence"/>
</dbReference>
<sequence length="259" mass="30184">MRIRKIMVLLLLVSFGLSGSLVLAQCQKKMFLIAWNGYEPFLYQNENKEVTGLDTIVIKNVFDRAGCKYQFIEMPWKRSLLEIKQGNLDMLPTASITDERKKYALFSDEYRDEEYRIIIRKGEAKEWPLKKLSDIVSLKMRILVELGAWLGDEYNAARKKENFEQLLLKMPLVDHRALKMLLASHVDGLIMEPPTAKFKAMELGNLDRIDVHPYIVNADPVYFMFSKKTVSPKDIEKINKALLEYKNTAEYKALYDFNK</sequence>
<dbReference type="Pfam" id="PF00497">
    <property type="entry name" value="SBP_bac_3"/>
    <property type="match status" value="1"/>
</dbReference>
<keyword evidence="2" id="KW-0732">Signal</keyword>
<evidence type="ECO:0000256" key="2">
    <source>
        <dbReference type="ARBA" id="ARBA00022729"/>
    </source>
</evidence>
<accession>A0ABT5U857</accession>
<evidence type="ECO:0000313" key="5">
    <source>
        <dbReference type="Proteomes" id="UP001528823"/>
    </source>
</evidence>
<dbReference type="PANTHER" id="PTHR35936:SF17">
    <property type="entry name" value="ARGININE-BINDING EXTRACELLULAR PROTEIN ARTP"/>
    <property type="match status" value="1"/>
</dbReference>
<gene>
    <name evidence="4" type="ORF">ORQ98_11260</name>
</gene>
<dbReference type="RefSeq" id="WP_274688904.1">
    <property type="nucleotide sequence ID" value="NZ_JAPMOU010000011.1"/>
</dbReference>
<protein>
    <submittedName>
        <fullName evidence="4">Transporter substrate-binding domain-containing protein</fullName>
    </submittedName>
</protein>
<evidence type="ECO:0000313" key="4">
    <source>
        <dbReference type="EMBL" id="MDE1462549.1"/>
    </source>
</evidence>
<dbReference type="PANTHER" id="PTHR35936">
    <property type="entry name" value="MEMBRANE-BOUND LYTIC MUREIN TRANSGLYCOSYLASE F"/>
    <property type="match status" value="1"/>
</dbReference>
<feature type="domain" description="Solute-binding protein family 3/N-terminal" evidence="3">
    <location>
        <begin position="30"/>
        <end position="259"/>
    </location>
</feature>
<dbReference type="SMART" id="SM00062">
    <property type="entry name" value="PBPb"/>
    <property type="match status" value="1"/>
</dbReference>
<evidence type="ECO:0000256" key="1">
    <source>
        <dbReference type="ARBA" id="ARBA00010333"/>
    </source>
</evidence>
<organism evidence="4 5">
    <name type="scientific">Spartinivicinus poritis</name>
    <dbReference type="NCBI Taxonomy" id="2994640"/>
    <lineage>
        <taxon>Bacteria</taxon>
        <taxon>Pseudomonadati</taxon>
        <taxon>Pseudomonadota</taxon>
        <taxon>Gammaproteobacteria</taxon>
        <taxon>Oceanospirillales</taxon>
        <taxon>Zooshikellaceae</taxon>
        <taxon>Spartinivicinus</taxon>
    </lineage>
</organism>
<name>A0ABT5U857_9GAMM</name>
<proteinExistence type="inferred from homology"/>
<keyword evidence="5" id="KW-1185">Reference proteome</keyword>
<dbReference type="SUPFAM" id="SSF53850">
    <property type="entry name" value="Periplasmic binding protein-like II"/>
    <property type="match status" value="1"/>
</dbReference>
<dbReference type="InterPro" id="IPR001638">
    <property type="entry name" value="Solute-binding_3/MltF_N"/>
</dbReference>
<dbReference type="Gene3D" id="3.40.190.10">
    <property type="entry name" value="Periplasmic binding protein-like II"/>
    <property type="match status" value="2"/>
</dbReference>
<reference evidence="4 5" key="1">
    <citation type="submission" date="2022-11" db="EMBL/GenBank/DDBJ databases">
        <title>Spartinivicinus poritis sp. nov., isolated from scleractinian coral Porites lutea.</title>
        <authorList>
            <person name="Zhang G."/>
            <person name="Cai L."/>
            <person name="Wei Q."/>
        </authorList>
    </citation>
    <scope>NUCLEOTIDE SEQUENCE [LARGE SCALE GENOMIC DNA]</scope>
    <source>
        <strain evidence="4 5">A2-2</strain>
    </source>
</reference>